<dbReference type="RefSeq" id="WP_177207872.1">
    <property type="nucleotide sequence ID" value="NZ_FOLD01000040.1"/>
</dbReference>
<organism evidence="2 3">
    <name type="scientific">Massilia yuzhufengensis</name>
    <dbReference type="NCBI Taxonomy" id="1164594"/>
    <lineage>
        <taxon>Bacteria</taxon>
        <taxon>Pseudomonadati</taxon>
        <taxon>Pseudomonadota</taxon>
        <taxon>Betaproteobacteria</taxon>
        <taxon>Burkholderiales</taxon>
        <taxon>Oxalobacteraceae</taxon>
        <taxon>Telluria group</taxon>
        <taxon>Massilia</taxon>
    </lineage>
</organism>
<dbReference type="STRING" id="1164594.SAMN05216204_14055"/>
<name>A0A1I1VMY1_9BURK</name>
<gene>
    <name evidence="2" type="ORF">SAMN05216204_14055</name>
</gene>
<keyword evidence="3" id="KW-1185">Reference proteome</keyword>
<dbReference type="EMBL" id="FOLD01000040">
    <property type="protein sequence ID" value="SFD84376.1"/>
    <property type="molecule type" value="Genomic_DNA"/>
</dbReference>
<dbReference type="AlphaFoldDB" id="A0A1I1VMY1"/>
<proteinExistence type="predicted"/>
<sequence>MREVTEQDLRAPQYREGKPDEYEIRDDGKIVRKDRFVRGMQDIAAILFGARHQYEIAEVVAAVHRMQGVRAKDLIEQARDVFESEPKALECLDYMQAVIDTQADRAPAQGAAGV</sequence>
<dbReference type="Proteomes" id="UP000198639">
    <property type="component" value="Unassembled WGS sequence"/>
</dbReference>
<evidence type="ECO:0000313" key="3">
    <source>
        <dbReference type="Proteomes" id="UP000198639"/>
    </source>
</evidence>
<evidence type="ECO:0000256" key="1">
    <source>
        <dbReference type="SAM" id="MobiDB-lite"/>
    </source>
</evidence>
<reference evidence="3" key="1">
    <citation type="submission" date="2016-10" db="EMBL/GenBank/DDBJ databases">
        <authorList>
            <person name="Varghese N."/>
            <person name="Submissions S."/>
        </authorList>
    </citation>
    <scope>NUCLEOTIDE SEQUENCE [LARGE SCALE GENOMIC DNA]</scope>
    <source>
        <strain evidence="3">CGMCC 1.12041</strain>
    </source>
</reference>
<protein>
    <submittedName>
        <fullName evidence="2">Uncharacterized protein</fullName>
    </submittedName>
</protein>
<accession>A0A1I1VMY1</accession>
<evidence type="ECO:0000313" key="2">
    <source>
        <dbReference type="EMBL" id="SFD84376.1"/>
    </source>
</evidence>
<feature type="region of interest" description="Disordered" evidence="1">
    <location>
        <begin position="1"/>
        <end position="21"/>
    </location>
</feature>